<dbReference type="RefSeq" id="XP_047759178.1">
    <property type="nucleotide sequence ID" value="XM_047907830.1"/>
</dbReference>
<dbReference type="EMBL" id="CP090165">
    <property type="protein sequence ID" value="UJO14812.1"/>
    <property type="molecule type" value="Genomic_DNA"/>
</dbReference>
<dbReference type="OrthoDB" id="409122at2759"/>
<evidence type="ECO:0000313" key="3">
    <source>
        <dbReference type="EMBL" id="UJO14812.1"/>
    </source>
</evidence>
<reference evidence="3" key="2">
    <citation type="journal article" date="2022" name="Microb. Genom.">
        <title>A chromosome-scale genome assembly of the tomato pathogen Cladosporium fulvum reveals a compartmentalized genome architecture and the presence of a dispensable chromosome.</title>
        <authorList>
            <person name="Zaccaron A.Z."/>
            <person name="Chen L.H."/>
            <person name="Samaras A."/>
            <person name="Stergiopoulos I."/>
        </authorList>
    </citation>
    <scope>NUCLEOTIDE SEQUENCE</scope>
    <source>
        <strain evidence="3">Race5_Kim</strain>
    </source>
</reference>
<comment type="caution">
    <text evidence="1">Lacks conserved residue(s) required for the propagation of feature annotation.</text>
</comment>
<dbReference type="Proteomes" id="UP000756132">
    <property type="component" value="Chromosome 3"/>
</dbReference>
<dbReference type="GO" id="GO:0008240">
    <property type="term" value="F:tripeptidyl-peptidase activity"/>
    <property type="evidence" value="ECO:0007669"/>
    <property type="project" value="TreeGrafter"/>
</dbReference>
<dbReference type="PANTHER" id="PTHR14218:SF19">
    <property type="entry name" value="SERINE PROTEASE AORO, PUTATIVE (AFU_ORTHOLOGUE AFUA_6G10250)-RELATED"/>
    <property type="match status" value="1"/>
</dbReference>
<dbReference type="InterPro" id="IPR030400">
    <property type="entry name" value="Sedolisin_dom"/>
</dbReference>
<organism evidence="3 4">
    <name type="scientific">Passalora fulva</name>
    <name type="common">Tomato leaf mold</name>
    <name type="synonym">Cladosporium fulvum</name>
    <dbReference type="NCBI Taxonomy" id="5499"/>
    <lineage>
        <taxon>Eukaryota</taxon>
        <taxon>Fungi</taxon>
        <taxon>Dikarya</taxon>
        <taxon>Ascomycota</taxon>
        <taxon>Pezizomycotina</taxon>
        <taxon>Dothideomycetes</taxon>
        <taxon>Dothideomycetidae</taxon>
        <taxon>Mycosphaerellales</taxon>
        <taxon>Mycosphaerellaceae</taxon>
        <taxon>Fulvia</taxon>
    </lineage>
</organism>
<dbReference type="GeneID" id="71988560"/>
<sequence length="149" mass="15891">MSTIKSYFRKHNPKLPSYIANDNASNIGENDGVYNKAGRGMPDVSANGLTLASFINGTQDCSDGPQIGTSIWAAVVTLINQQRTKAGKGPVGFINPALYANPWMMNETVGGSNANCGSAWFEAVPVEDPVSGLGTPKYPKLVKYFLSCK</sequence>
<dbReference type="GO" id="GO:0006508">
    <property type="term" value="P:proteolysis"/>
    <property type="evidence" value="ECO:0007669"/>
    <property type="project" value="InterPro"/>
</dbReference>
<evidence type="ECO:0000259" key="2">
    <source>
        <dbReference type="PROSITE" id="PS51695"/>
    </source>
</evidence>
<name>A0A9Q8LCA5_PASFU</name>
<dbReference type="PANTHER" id="PTHR14218">
    <property type="entry name" value="PROTEASE S8 TRIPEPTIDYL PEPTIDASE I CLN2"/>
    <property type="match status" value="1"/>
</dbReference>
<reference evidence="3" key="1">
    <citation type="submission" date="2021-12" db="EMBL/GenBank/DDBJ databases">
        <authorList>
            <person name="Zaccaron A."/>
            <person name="Stergiopoulos I."/>
        </authorList>
    </citation>
    <scope>NUCLEOTIDE SEQUENCE</scope>
    <source>
        <strain evidence="3">Race5_Kim</strain>
    </source>
</reference>
<feature type="domain" description="Peptidase S53" evidence="2">
    <location>
        <begin position="1"/>
        <end position="148"/>
    </location>
</feature>
<accession>A0A9Q8LCA5</accession>
<dbReference type="KEGG" id="ffu:CLAFUR5_08682"/>
<protein>
    <submittedName>
        <fullName evidence="3">Aorsin</fullName>
    </submittedName>
</protein>
<dbReference type="InterPro" id="IPR050819">
    <property type="entry name" value="Tripeptidyl-peptidase_I"/>
</dbReference>
<dbReference type="SUPFAM" id="SSF52743">
    <property type="entry name" value="Subtilisin-like"/>
    <property type="match status" value="1"/>
</dbReference>
<evidence type="ECO:0000256" key="1">
    <source>
        <dbReference type="PROSITE-ProRule" id="PRU01032"/>
    </source>
</evidence>
<evidence type="ECO:0000313" key="4">
    <source>
        <dbReference type="Proteomes" id="UP000756132"/>
    </source>
</evidence>
<dbReference type="PROSITE" id="PS51695">
    <property type="entry name" value="SEDOLISIN"/>
    <property type="match status" value="1"/>
</dbReference>
<keyword evidence="4" id="KW-1185">Reference proteome</keyword>
<gene>
    <name evidence="3" type="ORF">CLAFUR5_08682</name>
</gene>
<dbReference type="AlphaFoldDB" id="A0A9Q8LCA5"/>
<dbReference type="GO" id="GO:0004252">
    <property type="term" value="F:serine-type endopeptidase activity"/>
    <property type="evidence" value="ECO:0007669"/>
    <property type="project" value="InterPro"/>
</dbReference>
<dbReference type="Gene3D" id="3.40.50.200">
    <property type="entry name" value="Peptidase S8/S53 domain"/>
    <property type="match status" value="1"/>
</dbReference>
<dbReference type="InterPro" id="IPR036852">
    <property type="entry name" value="Peptidase_S8/S53_dom_sf"/>
</dbReference>
<proteinExistence type="predicted"/>